<reference evidence="4" key="1">
    <citation type="submission" date="2021-04" db="EMBL/GenBank/DDBJ databases">
        <title>Draft genome sequence data of methanotrophic Methylovulum sp. strain S1L and Methylomonas sp. strain S2AM isolated from boreal lake water columns.</title>
        <authorList>
            <person name="Rissanen A.J."/>
            <person name="Mangayil R."/>
            <person name="Svenning M.M."/>
            <person name="Khanongnuch R."/>
        </authorList>
    </citation>
    <scope>NUCLEOTIDE SEQUENCE</scope>
    <source>
        <strain evidence="4">S2AM</strain>
    </source>
</reference>
<name>A0A975MMN2_9GAMM</name>
<dbReference type="KEGG" id="mpad:KEF85_13935"/>
<organism evidence="4 5">
    <name type="scientific">Methylomonas paludis</name>
    <dbReference type="NCBI Taxonomy" id="1173101"/>
    <lineage>
        <taxon>Bacteria</taxon>
        <taxon>Pseudomonadati</taxon>
        <taxon>Pseudomonadota</taxon>
        <taxon>Gammaproteobacteria</taxon>
        <taxon>Methylococcales</taxon>
        <taxon>Methylococcaceae</taxon>
        <taxon>Methylomonas</taxon>
    </lineage>
</organism>
<keyword evidence="5" id="KW-1185">Reference proteome</keyword>
<dbReference type="Gene3D" id="3.40.50.2020">
    <property type="match status" value="1"/>
</dbReference>
<accession>A0A975MMN2</accession>
<feature type="domain" description="Phosphoribosyltransferase" evidence="2">
    <location>
        <begin position="140"/>
        <end position="228"/>
    </location>
</feature>
<dbReference type="EMBL" id="CP073754">
    <property type="protein sequence ID" value="QWF70424.1"/>
    <property type="molecule type" value="Genomic_DNA"/>
</dbReference>
<dbReference type="Proteomes" id="UP000676649">
    <property type="component" value="Chromosome"/>
</dbReference>
<dbReference type="InterPro" id="IPR000836">
    <property type="entry name" value="PRTase_dom"/>
</dbReference>
<dbReference type="Pfam" id="PF18912">
    <property type="entry name" value="DZR_2"/>
    <property type="match status" value="1"/>
</dbReference>
<dbReference type="AlphaFoldDB" id="A0A975MMN2"/>
<dbReference type="InterPro" id="IPR029057">
    <property type="entry name" value="PRTase-like"/>
</dbReference>
<dbReference type="Pfam" id="PF00156">
    <property type="entry name" value="Pribosyltran"/>
    <property type="match status" value="1"/>
</dbReference>
<dbReference type="SUPFAM" id="SSF53271">
    <property type="entry name" value="PRTase-like"/>
    <property type="match status" value="1"/>
</dbReference>
<evidence type="ECO:0000259" key="2">
    <source>
        <dbReference type="Pfam" id="PF00156"/>
    </source>
</evidence>
<evidence type="ECO:0000313" key="5">
    <source>
        <dbReference type="Proteomes" id="UP000676649"/>
    </source>
</evidence>
<feature type="domain" description="Double zinc ribbon" evidence="3">
    <location>
        <begin position="13"/>
        <end position="66"/>
    </location>
</feature>
<evidence type="ECO:0000256" key="1">
    <source>
        <dbReference type="ARBA" id="ARBA00008007"/>
    </source>
</evidence>
<evidence type="ECO:0000259" key="3">
    <source>
        <dbReference type="Pfam" id="PF18912"/>
    </source>
</evidence>
<dbReference type="CDD" id="cd06223">
    <property type="entry name" value="PRTases_typeI"/>
    <property type="match status" value="1"/>
</dbReference>
<comment type="similarity">
    <text evidence="1">Belongs to the ComF/GntX family.</text>
</comment>
<dbReference type="PANTHER" id="PTHR47505">
    <property type="entry name" value="DNA UTILIZATION PROTEIN YHGH"/>
    <property type="match status" value="1"/>
</dbReference>
<sequence>MNNWLNIIQNKWLPPRCILCNRPGFADLDLCNACFNDLPLNNFCCYRCAENLSNASNSAQLCGRCLTNTPHFDETYAPYLYQHSMAYLITQLKFGHQYKHARLLGSLLAKYVSASAELPECIIPMPLHHNRYQERGFNQSIEIARHLARLLDISLDLHSCVRQRDTVQQTSLPAAQRLKNMRKAFSMAKPLKFQHVAIVDDVMTTGATASALALTLKETGISRVDVWVCARA</sequence>
<gene>
    <name evidence="4" type="ORF">KEF85_13935</name>
</gene>
<dbReference type="InterPro" id="IPR051910">
    <property type="entry name" value="ComF/GntX_DNA_util-trans"/>
</dbReference>
<dbReference type="InterPro" id="IPR044005">
    <property type="entry name" value="DZR_2"/>
</dbReference>
<dbReference type="PANTHER" id="PTHR47505:SF1">
    <property type="entry name" value="DNA UTILIZATION PROTEIN YHGH"/>
    <property type="match status" value="1"/>
</dbReference>
<protein>
    <submittedName>
        <fullName evidence="4">ComF family protein</fullName>
    </submittedName>
</protein>
<proteinExistence type="inferred from homology"/>
<evidence type="ECO:0000313" key="4">
    <source>
        <dbReference type="EMBL" id="QWF70424.1"/>
    </source>
</evidence>